<dbReference type="InterPro" id="IPR051560">
    <property type="entry name" value="MAM_domain-containing"/>
</dbReference>
<organism evidence="5 6">
    <name type="scientific">Biomphalaria glabrata</name>
    <name type="common">Bloodfluke planorb</name>
    <name type="synonym">Freshwater snail</name>
    <dbReference type="NCBI Taxonomy" id="6526"/>
    <lineage>
        <taxon>Eukaryota</taxon>
        <taxon>Metazoa</taxon>
        <taxon>Spiralia</taxon>
        <taxon>Lophotrochozoa</taxon>
        <taxon>Mollusca</taxon>
        <taxon>Gastropoda</taxon>
        <taxon>Heterobranchia</taxon>
        <taxon>Euthyneura</taxon>
        <taxon>Panpulmonata</taxon>
        <taxon>Hygrophila</taxon>
        <taxon>Lymnaeoidea</taxon>
        <taxon>Planorbidae</taxon>
        <taxon>Biomphalaria</taxon>
    </lineage>
</organism>
<feature type="signal peptide" evidence="3">
    <location>
        <begin position="1"/>
        <end position="17"/>
    </location>
</feature>
<feature type="compositionally biased region" description="Basic residues" evidence="2">
    <location>
        <begin position="536"/>
        <end position="550"/>
    </location>
</feature>
<accession>A0A9W2Z7F5</accession>
<dbReference type="Gene3D" id="2.60.120.200">
    <property type="match status" value="1"/>
</dbReference>
<evidence type="ECO:0000256" key="3">
    <source>
        <dbReference type="SAM" id="SignalP"/>
    </source>
</evidence>
<dbReference type="PRINTS" id="PR00020">
    <property type="entry name" value="MAMDOMAIN"/>
</dbReference>
<evidence type="ECO:0000259" key="4">
    <source>
        <dbReference type="PROSITE" id="PS50060"/>
    </source>
</evidence>
<sequence length="550" mass="62522">MSPLILILLACLGAAEEEHQERRCQIEHEGCTYNIYLSHKDVEMRDAEARETSNCGTKRQQLVLDGAQNDYTAKIDDIEKNFSYLRDEHEQRIKDLESTVRELLGLDTKPKKNSGEDDSLEISKDKLPLNQLNNEAVMDILEEEFDKLRKEIREKTNDLLDIKLRLNETSTKLQEAQVQHVQASNDLLSAENQITTLLRERSVLKNQLKDRSYKLELSSQKATECEFKNTDQQEQIMKLFRSESTLKEELMMTQLKLNQSKVELAAVEEKHNSLKAKFDRTRTVLRIREKELMDCYYAKTSTFCGFEDPNMCGFTNINDTSDYFDWERIKGVTPSAKTGPSKDHTCDGPTGHFMYIEASAKGKGHNAILYSPLYRGVSEQCVDFFYHMYGRHIGTLNVYAQARGDVLRSVWRAYGNQGDVWSNARLAIPKELAMSGYQIVFEGITENGYQGDISIDDVSVTDGPCPVDKKVVAVKVAINTTSLVSEERSLSSATINESKPLSPIVNEIKPLPLAVSEIKPLPTKPLPTVQSENKTRGKKHRKNLRRHSGK</sequence>
<dbReference type="SUPFAM" id="SSF49899">
    <property type="entry name" value="Concanavalin A-like lectins/glucanases"/>
    <property type="match status" value="1"/>
</dbReference>
<dbReference type="OMA" id="HFMFIEA"/>
<protein>
    <submittedName>
        <fullName evidence="6 7">Uncharacterized protein LOC106072606</fullName>
    </submittedName>
</protein>
<dbReference type="InterPro" id="IPR000998">
    <property type="entry name" value="MAM_dom"/>
</dbReference>
<keyword evidence="5" id="KW-1185">Reference proteome</keyword>
<dbReference type="PROSITE" id="PS50060">
    <property type="entry name" value="MAM_2"/>
    <property type="match status" value="1"/>
</dbReference>
<proteinExistence type="predicted"/>
<dbReference type="Pfam" id="PF00629">
    <property type="entry name" value="MAM"/>
    <property type="match status" value="1"/>
</dbReference>
<feature type="domain" description="MAM" evidence="4">
    <location>
        <begin position="302"/>
        <end position="467"/>
    </location>
</feature>
<dbReference type="PANTHER" id="PTHR23282">
    <property type="entry name" value="APICAL ENDOSOMAL GLYCOPROTEIN PRECURSOR"/>
    <property type="match status" value="1"/>
</dbReference>
<evidence type="ECO:0000313" key="7">
    <source>
        <dbReference type="RefSeq" id="XP_055870852.1"/>
    </source>
</evidence>
<evidence type="ECO:0000256" key="1">
    <source>
        <dbReference type="SAM" id="Coils"/>
    </source>
</evidence>
<evidence type="ECO:0000256" key="2">
    <source>
        <dbReference type="SAM" id="MobiDB-lite"/>
    </source>
</evidence>
<reference evidence="6 7" key="1">
    <citation type="submission" date="2025-04" db="UniProtKB">
        <authorList>
            <consortium name="RefSeq"/>
        </authorList>
    </citation>
    <scope>IDENTIFICATION</scope>
</reference>
<name>A0A9W2Z7F5_BIOGL</name>
<dbReference type="GO" id="GO:0016020">
    <property type="term" value="C:membrane"/>
    <property type="evidence" value="ECO:0007669"/>
    <property type="project" value="InterPro"/>
</dbReference>
<dbReference type="RefSeq" id="XP_055870850.1">
    <property type="nucleotide sequence ID" value="XM_056014875.1"/>
</dbReference>
<dbReference type="Proteomes" id="UP001165740">
    <property type="component" value="Chromosome 1"/>
</dbReference>
<keyword evidence="1" id="KW-0175">Coiled coil</keyword>
<dbReference type="AlphaFoldDB" id="A0A9W2Z7F5"/>
<feature type="coiled-coil region" evidence="1">
    <location>
        <begin position="138"/>
        <end position="207"/>
    </location>
</feature>
<feature type="region of interest" description="Disordered" evidence="2">
    <location>
        <begin position="519"/>
        <end position="550"/>
    </location>
</feature>
<keyword evidence="3" id="KW-0732">Signal</keyword>
<dbReference type="InterPro" id="IPR013320">
    <property type="entry name" value="ConA-like_dom_sf"/>
</dbReference>
<dbReference type="GeneID" id="106072606"/>
<evidence type="ECO:0000313" key="5">
    <source>
        <dbReference type="Proteomes" id="UP001165740"/>
    </source>
</evidence>
<dbReference type="RefSeq" id="XP_055870852.1">
    <property type="nucleotide sequence ID" value="XM_056014877.1"/>
</dbReference>
<gene>
    <name evidence="6 7" type="primary">LOC106072606</name>
</gene>
<dbReference type="SMART" id="SM00137">
    <property type="entry name" value="MAM"/>
    <property type="match status" value="1"/>
</dbReference>
<dbReference type="CDD" id="cd06263">
    <property type="entry name" value="MAM"/>
    <property type="match status" value="1"/>
</dbReference>
<dbReference type="PANTHER" id="PTHR23282:SF146">
    <property type="entry name" value="RT07201P-RELATED"/>
    <property type="match status" value="1"/>
</dbReference>
<feature type="chain" id="PRO_5044702554" evidence="3">
    <location>
        <begin position="18"/>
        <end position="550"/>
    </location>
</feature>
<evidence type="ECO:0000313" key="6">
    <source>
        <dbReference type="RefSeq" id="XP_055870850.1"/>
    </source>
</evidence>
<dbReference type="OrthoDB" id="6107927at2759"/>